<feature type="active site" description="Charge relay system" evidence="5">
    <location>
        <position position="169"/>
    </location>
</feature>
<name>A0A370K9F5_9GAMM</name>
<feature type="signal peptide" evidence="6">
    <location>
        <begin position="1"/>
        <end position="23"/>
    </location>
</feature>
<dbReference type="PROSITE" id="PS00137">
    <property type="entry name" value="SUBTILASE_HIS"/>
    <property type="match status" value="1"/>
</dbReference>
<dbReference type="OrthoDB" id="9790784at2"/>
<dbReference type="InterPro" id="IPR000209">
    <property type="entry name" value="Peptidase_S8/S53_dom"/>
</dbReference>
<dbReference type="GO" id="GO:0004252">
    <property type="term" value="F:serine-type endopeptidase activity"/>
    <property type="evidence" value="ECO:0007669"/>
    <property type="project" value="UniProtKB-UniRule"/>
</dbReference>
<reference evidence="8 9" key="1">
    <citation type="submission" date="2018-07" db="EMBL/GenBank/DDBJ databases">
        <title>Dyella solisilvae sp. nov., isolated from the pine and broad-leaved mixed forest soil.</title>
        <authorList>
            <person name="Gao Z."/>
            <person name="Qiu L."/>
        </authorList>
    </citation>
    <scope>NUCLEOTIDE SEQUENCE [LARGE SCALE GENOMIC DNA]</scope>
    <source>
        <strain evidence="8 9">DHG54</strain>
    </source>
</reference>
<dbReference type="SUPFAM" id="SSF52743">
    <property type="entry name" value="Subtilisin-like"/>
    <property type="match status" value="1"/>
</dbReference>
<dbReference type="InterPro" id="IPR022398">
    <property type="entry name" value="Peptidase_S8_His-AS"/>
</dbReference>
<dbReference type="Gene3D" id="3.40.50.200">
    <property type="entry name" value="Peptidase S8/S53 domain"/>
    <property type="match status" value="1"/>
</dbReference>
<keyword evidence="6" id="KW-0732">Signal</keyword>
<dbReference type="InterPro" id="IPR036852">
    <property type="entry name" value="Peptidase_S8/S53_dom_sf"/>
</dbReference>
<keyword evidence="4 5" id="KW-0720">Serine protease</keyword>
<evidence type="ECO:0000256" key="2">
    <source>
        <dbReference type="ARBA" id="ARBA00022670"/>
    </source>
</evidence>
<feature type="chain" id="PRO_5017017713" evidence="6">
    <location>
        <begin position="24"/>
        <end position="425"/>
    </location>
</feature>
<keyword evidence="3 5" id="KW-0378">Hydrolase</keyword>
<evidence type="ECO:0000256" key="1">
    <source>
        <dbReference type="ARBA" id="ARBA00011073"/>
    </source>
</evidence>
<dbReference type="RefSeq" id="WP_114824759.1">
    <property type="nucleotide sequence ID" value="NZ_QQSY01000002.1"/>
</dbReference>
<organism evidence="8 9">
    <name type="scientific">Dyella solisilvae</name>
    <dbReference type="NCBI Taxonomy" id="1920168"/>
    <lineage>
        <taxon>Bacteria</taxon>
        <taxon>Pseudomonadati</taxon>
        <taxon>Pseudomonadota</taxon>
        <taxon>Gammaproteobacteria</taxon>
        <taxon>Lysobacterales</taxon>
        <taxon>Rhodanobacteraceae</taxon>
        <taxon>Dyella</taxon>
    </lineage>
</organism>
<protein>
    <submittedName>
        <fullName evidence="8">Serine protease</fullName>
    </submittedName>
</protein>
<evidence type="ECO:0000256" key="4">
    <source>
        <dbReference type="ARBA" id="ARBA00022825"/>
    </source>
</evidence>
<dbReference type="PRINTS" id="PR00723">
    <property type="entry name" value="SUBTILISIN"/>
</dbReference>
<sequence length="425" mass="44271">MKRLYAAIVLCGLWLAASASAHAAQADMTYATQDDGAQLLVMLRAAPPHLHATDGYAGNYSASADESGRERVARQLAREYGLQVKDSWPMPALGLDCFVMRTSDGQSTTLVAKLLERDARVESAEPMQRFHVLAGRDPLYALQPTASQWHLAELHAMTTGRNVTVAELDSGVDTTNPDLTGQVAQTHNFVGDGDYRAELHGTEVAGIIVAQEGNGVGIVGVAPHARLLALRACWQEADGNAAANCDSFTLAKALQFALENHATVVNLSLAGPHDHLLERLLDTAIARHVTVIAAVDPGIADGGFPASLPGVLPIADERSSAAAIPGLLRAPGEDIPTTLPGARWDLVSGSSYAAAEVSGLVALVRELSPDISPQALQHALAARSAVGLATLRPAVIDACAAVAQASGNCTCGCATANASTSVPRR</sequence>
<evidence type="ECO:0000313" key="9">
    <source>
        <dbReference type="Proteomes" id="UP000254711"/>
    </source>
</evidence>
<comment type="caution">
    <text evidence="8">The sequence shown here is derived from an EMBL/GenBank/DDBJ whole genome shotgun (WGS) entry which is preliminary data.</text>
</comment>
<evidence type="ECO:0000256" key="6">
    <source>
        <dbReference type="SAM" id="SignalP"/>
    </source>
</evidence>
<gene>
    <name evidence="8" type="ORF">DVT68_09115</name>
</gene>
<feature type="active site" description="Charge relay system" evidence="5">
    <location>
        <position position="351"/>
    </location>
</feature>
<evidence type="ECO:0000259" key="7">
    <source>
        <dbReference type="Pfam" id="PF00082"/>
    </source>
</evidence>
<dbReference type="PANTHER" id="PTHR43806">
    <property type="entry name" value="PEPTIDASE S8"/>
    <property type="match status" value="1"/>
</dbReference>
<feature type="active site" description="Charge relay system" evidence="5">
    <location>
        <position position="200"/>
    </location>
</feature>
<dbReference type="InterPro" id="IPR050131">
    <property type="entry name" value="Peptidase_S8_subtilisin-like"/>
</dbReference>
<dbReference type="PANTHER" id="PTHR43806:SF11">
    <property type="entry name" value="CEREVISIN-RELATED"/>
    <property type="match status" value="1"/>
</dbReference>
<dbReference type="EMBL" id="QQSY01000002">
    <property type="protein sequence ID" value="RDI98670.1"/>
    <property type="molecule type" value="Genomic_DNA"/>
</dbReference>
<dbReference type="Pfam" id="PF00082">
    <property type="entry name" value="Peptidase_S8"/>
    <property type="match status" value="1"/>
</dbReference>
<comment type="similarity">
    <text evidence="1 5">Belongs to the peptidase S8 family.</text>
</comment>
<proteinExistence type="inferred from homology"/>
<dbReference type="GO" id="GO:0006508">
    <property type="term" value="P:proteolysis"/>
    <property type="evidence" value="ECO:0007669"/>
    <property type="project" value="UniProtKB-KW"/>
</dbReference>
<keyword evidence="2 5" id="KW-0645">Protease</keyword>
<accession>A0A370K9F5</accession>
<dbReference type="Proteomes" id="UP000254711">
    <property type="component" value="Unassembled WGS sequence"/>
</dbReference>
<evidence type="ECO:0000313" key="8">
    <source>
        <dbReference type="EMBL" id="RDI98670.1"/>
    </source>
</evidence>
<dbReference type="PROSITE" id="PS51892">
    <property type="entry name" value="SUBTILASE"/>
    <property type="match status" value="1"/>
</dbReference>
<keyword evidence="9" id="KW-1185">Reference proteome</keyword>
<dbReference type="InterPro" id="IPR015500">
    <property type="entry name" value="Peptidase_S8_subtilisin-rel"/>
</dbReference>
<dbReference type="AlphaFoldDB" id="A0A370K9F5"/>
<evidence type="ECO:0000256" key="3">
    <source>
        <dbReference type="ARBA" id="ARBA00022801"/>
    </source>
</evidence>
<feature type="domain" description="Peptidase S8/S53" evidence="7">
    <location>
        <begin position="160"/>
        <end position="381"/>
    </location>
</feature>
<evidence type="ECO:0000256" key="5">
    <source>
        <dbReference type="PROSITE-ProRule" id="PRU01240"/>
    </source>
</evidence>